<reference evidence="4 5" key="1">
    <citation type="submission" date="2019-06" db="EMBL/GenBank/DDBJ databases">
        <title>Whole genome shotgun sequence of Acetobacter peroxydans NBRC 13755.</title>
        <authorList>
            <person name="Hosoyama A."/>
            <person name="Uohara A."/>
            <person name="Ohji S."/>
            <person name="Ichikawa N."/>
        </authorList>
    </citation>
    <scope>NUCLEOTIDE SEQUENCE [LARGE SCALE GENOMIC DNA]</scope>
    <source>
        <strain evidence="4 5">NBRC 13755</strain>
    </source>
</reference>
<keyword evidence="4" id="KW-0808">Transferase</keyword>
<dbReference type="InterPro" id="IPR029057">
    <property type="entry name" value="PRTase-like"/>
</dbReference>
<evidence type="ECO:0000259" key="3">
    <source>
        <dbReference type="Pfam" id="PF18912"/>
    </source>
</evidence>
<dbReference type="PANTHER" id="PTHR47505">
    <property type="entry name" value="DNA UTILIZATION PROTEIN YHGH"/>
    <property type="match status" value="1"/>
</dbReference>
<dbReference type="InterPro" id="IPR044005">
    <property type="entry name" value="DZR_2"/>
</dbReference>
<dbReference type="RefSeq" id="WP_141374449.1">
    <property type="nucleotide sequence ID" value="NZ_BAPL01000017.1"/>
</dbReference>
<dbReference type="InterPro" id="IPR051910">
    <property type="entry name" value="ComF/GntX_DNA_util-trans"/>
</dbReference>
<evidence type="ECO:0000256" key="1">
    <source>
        <dbReference type="ARBA" id="ARBA00008007"/>
    </source>
</evidence>
<evidence type="ECO:0000259" key="2">
    <source>
        <dbReference type="Pfam" id="PF00156"/>
    </source>
</evidence>
<dbReference type="Gene3D" id="3.40.50.2020">
    <property type="match status" value="1"/>
</dbReference>
<dbReference type="Pfam" id="PF00156">
    <property type="entry name" value="Pribosyltran"/>
    <property type="match status" value="1"/>
</dbReference>
<organism evidence="4 5">
    <name type="scientific">Acetobacter peroxydans</name>
    <dbReference type="NCBI Taxonomy" id="104098"/>
    <lineage>
        <taxon>Bacteria</taxon>
        <taxon>Pseudomonadati</taxon>
        <taxon>Pseudomonadota</taxon>
        <taxon>Alphaproteobacteria</taxon>
        <taxon>Acetobacterales</taxon>
        <taxon>Acetobacteraceae</taxon>
        <taxon>Acetobacter</taxon>
    </lineage>
</organism>
<keyword evidence="4" id="KW-0328">Glycosyltransferase</keyword>
<comment type="similarity">
    <text evidence="1">Belongs to the ComF/GntX family.</text>
</comment>
<name>A0A4Y3TTV4_9PROT</name>
<accession>A0A4Y3TTV4</accession>
<dbReference type="InterPro" id="IPR000836">
    <property type="entry name" value="PRTase_dom"/>
</dbReference>
<evidence type="ECO:0000313" key="5">
    <source>
        <dbReference type="Proteomes" id="UP000317730"/>
    </source>
</evidence>
<gene>
    <name evidence="4" type="ORF">APE01nite_03140</name>
</gene>
<keyword evidence="5" id="KW-1185">Reference proteome</keyword>
<feature type="domain" description="Phosphoribosyltransferase" evidence="2">
    <location>
        <begin position="166"/>
        <end position="240"/>
    </location>
</feature>
<dbReference type="CDD" id="cd06223">
    <property type="entry name" value="PRTases_typeI"/>
    <property type="match status" value="1"/>
</dbReference>
<dbReference type="GO" id="GO:0016757">
    <property type="term" value="F:glycosyltransferase activity"/>
    <property type="evidence" value="ECO:0007669"/>
    <property type="project" value="UniProtKB-KW"/>
</dbReference>
<sequence length="258" mass="28248">MAVKLLRAAGQFVLDRLYPPACLLCGADTMQAGLLCGACFVRLPVLGPPCCAACAQPQASSALLGADGLCASCERRHPAWEQGRAAFVYDAAARDMILRLKYADRLEYAAFLAGHMVRAGQDILEAGALVVPVPVHRWRLLSRRYNQAVLLGRYVARARGLDYGPDVLERLRATVRLARFSRGARRQEMQGVMRVRARWRTRLRGRTVVLVDDMLTTGATATACVQALRDAGAQKVHLLVAGVVPERPGLDIDLQEMQ</sequence>
<dbReference type="OrthoDB" id="9779910at2"/>
<dbReference type="Proteomes" id="UP000317730">
    <property type="component" value="Unassembled WGS sequence"/>
</dbReference>
<dbReference type="PANTHER" id="PTHR47505:SF1">
    <property type="entry name" value="DNA UTILIZATION PROTEIN YHGH"/>
    <property type="match status" value="1"/>
</dbReference>
<dbReference type="EMBL" id="BJMV01000001">
    <property type="protein sequence ID" value="GEB84517.1"/>
    <property type="molecule type" value="Genomic_DNA"/>
</dbReference>
<dbReference type="SUPFAM" id="SSF53271">
    <property type="entry name" value="PRTase-like"/>
    <property type="match status" value="1"/>
</dbReference>
<proteinExistence type="inferred from homology"/>
<comment type="caution">
    <text evidence="4">The sequence shown here is derived from an EMBL/GenBank/DDBJ whole genome shotgun (WGS) entry which is preliminary data.</text>
</comment>
<dbReference type="AlphaFoldDB" id="A0A4Y3TTV4"/>
<protein>
    <submittedName>
        <fullName evidence="4">Phosphoribosyltransferase</fullName>
    </submittedName>
</protein>
<evidence type="ECO:0000313" key="4">
    <source>
        <dbReference type="EMBL" id="GEB84517.1"/>
    </source>
</evidence>
<feature type="domain" description="Double zinc ribbon" evidence="3">
    <location>
        <begin position="13"/>
        <end position="73"/>
    </location>
</feature>
<dbReference type="Pfam" id="PF18912">
    <property type="entry name" value="DZR_2"/>
    <property type="match status" value="1"/>
</dbReference>